<keyword evidence="2" id="KW-1185">Reference proteome</keyword>
<dbReference type="Proteomes" id="UP001055879">
    <property type="component" value="Linkage Group LG10"/>
</dbReference>
<proteinExistence type="predicted"/>
<evidence type="ECO:0000313" key="2">
    <source>
        <dbReference type="Proteomes" id="UP001055879"/>
    </source>
</evidence>
<reference evidence="1 2" key="2">
    <citation type="journal article" date="2022" name="Mol. Ecol. Resour.">
        <title>The genomes of chicory, endive, great burdock and yacon provide insights into Asteraceae paleo-polyploidization history and plant inulin production.</title>
        <authorList>
            <person name="Fan W."/>
            <person name="Wang S."/>
            <person name="Wang H."/>
            <person name="Wang A."/>
            <person name="Jiang F."/>
            <person name="Liu H."/>
            <person name="Zhao H."/>
            <person name="Xu D."/>
            <person name="Zhang Y."/>
        </authorList>
    </citation>
    <scope>NUCLEOTIDE SEQUENCE [LARGE SCALE GENOMIC DNA]</scope>
    <source>
        <strain evidence="2">cv. Niubang</strain>
    </source>
</reference>
<comment type="caution">
    <text evidence="1">The sequence shown here is derived from an EMBL/GenBank/DDBJ whole genome shotgun (WGS) entry which is preliminary data.</text>
</comment>
<gene>
    <name evidence="1" type="ORF">L6452_29313</name>
</gene>
<evidence type="ECO:0000313" key="1">
    <source>
        <dbReference type="EMBL" id="KAI3696779.1"/>
    </source>
</evidence>
<accession>A0ACB8ZFP8</accession>
<reference evidence="2" key="1">
    <citation type="journal article" date="2022" name="Mol. Ecol. Resour.">
        <title>The genomes of chicory, endive, great burdock and yacon provide insights into Asteraceae palaeo-polyploidization history and plant inulin production.</title>
        <authorList>
            <person name="Fan W."/>
            <person name="Wang S."/>
            <person name="Wang H."/>
            <person name="Wang A."/>
            <person name="Jiang F."/>
            <person name="Liu H."/>
            <person name="Zhao H."/>
            <person name="Xu D."/>
            <person name="Zhang Y."/>
        </authorList>
    </citation>
    <scope>NUCLEOTIDE SEQUENCE [LARGE SCALE GENOMIC DNA]</scope>
    <source>
        <strain evidence="2">cv. Niubang</strain>
    </source>
</reference>
<protein>
    <submittedName>
        <fullName evidence="1">Uncharacterized protein</fullName>
    </submittedName>
</protein>
<dbReference type="EMBL" id="CM042056">
    <property type="protein sequence ID" value="KAI3696779.1"/>
    <property type="molecule type" value="Genomic_DNA"/>
</dbReference>
<name>A0ACB8ZFP8_ARCLA</name>
<sequence>MLQREIKTFLGVDPKSILCEFYKTGQCAKGFKCKFSHDLDIQRKGEKIDLYSDRHERNEEVGHDDDNLCVTFKNGKSLKTGTLNSYDSSCQIGIDKRAKITTSTPMTPELFMQWKKKKKNEQRDAGLAAKRAERAKNDRMSGCELFLSDSTLFVDDAEAYERYQREEEYHTKKKAHQFYDDDEVSKNDDKNPSSDDDDNDLEIDELNELEASLSRASIQNKDAGPST</sequence>
<organism evidence="1 2">
    <name type="scientific">Arctium lappa</name>
    <name type="common">Greater burdock</name>
    <name type="synonym">Lappa major</name>
    <dbReference type="NCBI Taxonomy" id="4217"/>
    <lineage>
        <taxon>Eukaryota</taxon>
        <taxon>Viridiplantae</taxon>
        <taxon>Streptophyta</taxon>
        <taxon>Embryophyta</taxon>
        <taxon>Tracheophyta</taxon>
        <taxon>Spermatophyta</taxon>
        <taxon>Magnoliopsida</taxon>
        <taxon>eudicotyledons</taxon>
        <taxon>Gunneridae</taxon>
        <taxon>Pentapetalae</taxon>
        <taxon>asterids</taxon>
        <taxon>campanulids</taxon>
        <taxon>Asterales</taxon>
        <taxon>Asteraceae</taxon>
        <taxon>Carduoideae</taxon>
        <taxon>Cardueae</taxon>
        <taxon>Arctiinae</taxon>
        <taxon>Arctium</taxon>
    </lineage>
</organism>